<evidence type="ECO:0000313" key="1">
    <source>
        <dbReference type="EMBL" id="QQP52883.1"/>
    </source>
</evidence>
<sequence length="49" mass="5588">MAFEGSSLVFLQFAMGLKPNTPLLRLAGPEDPRGTKWHLRGPYSYFYNL</sequence>
<evidence type="ECO:0000313" key="2">
    <source>
        <dbReference type="Proteomes" id="UP000595437"/>
    </source>
</evidence>
<protein>
    <submittedName>
        <fullName evidence="1">Uncharacterized protein</fullName>
    </submittedName>
</protein>
<name>A0A7T8KBL4_CALRO</name>
<keyword evidence="2" id="KW-1185">Reference proteome</keyword>
<dbReference type="EMBL" id="CP045892">
    <property type="protein sequence ID" value="QQP52883.1"/>
    <property type="molecule type" value="Genomic_DNA"/>
</dbReference>
<organism evidence="1 2">
    <name type="scientific">Caligus rogercresseyi</name>
    <name type="common">Sea louse</name>
    <dbReference type="NCBI Taxonomy" id="217165"/>
    <lineage>
        <taxon>Eukaryota</taxon>
        <taxon>Metazoa</taxon>
        <taxon>Ecdysozoa</taxon>
        <taxon>Arthropoda</taxon>
        <taxon>Crustacea</taxon>
        <taxon>Multicrustacea</taxon>
        <taxon>Hexanauplia</taxon>
        <taxon>Copepoda</taxon>
        <taxon>Siphonostomatoida</taxon>
        <taxon>Caligidae</taxon>
        <taxon>Caligus</taxon>
    </lineage>
</organism>
<accession>A0A7T8KBL4</accession>
<gene>
    <name evidence="1" type="ORF">FKW44_005162</name>
</gene>
<proteinExistence type="predicted"/>
<dbReference type="AlphaFoldDB" id="A0A7T8KBL4"/>
<dbReference type="Proteomes" id="UP000595437">
    <property type="component" value="Chromosome 3"/>
</dbReference>
<reference evidence="2" key="1">
    <citation type="submission" date="2021-01" db="EMBL/GenBank/DDBJ databases">
        <title>Caligus Genome Assembly.</title>
        <authorList>
            <person name="Gallardo-Escarate C."/>
        </authorList>
    </citation>
    <scope>NUCLEOTIDE SEQUENCE [LARGE SCALE GENOMIC DNA]</scope>
</reference>